<evidence type="ECO:0000313" key="2">
    <source>
        <dbReference type="Proteomes" id="UP000186817"/>
    </source>
</evidence>
<name>A0A1Q9F0T4_SYMMI</name>
<dbReference type="OrthoDB" id="416111at2759"/>
<dbReference type="Proteomes" id="UP000186817">
    <property type="component" value="Unassembled WGS sequence"/>
</dbReference>
<keyword evidence="2" id="KW-1185">Reference proteome</keyword>
<protein>
    <submittedName>
        <fullName evidence="1">Uncharacterized protein</fullName>
    </submittedName>
</protein>
<gene>
    <name evidence="1" type="ORF">AK812_SmicGene2699</name>
</gene>
<dbReference type="AlphaFoldDB" id="A0A1Q9F0T4"/>
<proteinExistence type="predicted"/>
<dbReference type="EMBL" id="LSRX01000030">
    <property type="protein sequence ID" value="OLQ13326.1"/>
    <property type="molecule type" value="Genomic_DNA"/>
</dbReference>
<evidence type="ECO:0000313" key="1">
    <source>
        <dbReference type="EMBL" id="OLQ13326.1"/>
    </source>
</evidence>
<sequence>MIDEYLKVQLEKDLARESTVLAHHFTQNCLVNGSSAKAGYKPPVSASAPDDEHFGIDLDMGEQFEECLEMKWKSPEPVREFYIEMASRLDLLHVVQAFVIDRSGKAVKPAKDAMVKKVSMGRDKEGCIQNMPEGRNFLVRVLGKLNDGKAVYSPWKKAATLSPDTRDKDLGNLDPMNMPRMNCNNCPCACYVPFRWGLNSPGRLRCRRCGCHHTEHQMVEIGEILKARETKAKGSMNREDWDERECLLWFWSQGAVHPRNVLKEANSRPYSRLERSKPGLANGGVKGRVSIDPAQALATSFVEDAMLGLDVTPTTETRHKFHEQLFRLMERFCVGEADLLEKEGFVAKVKVLAVEGTDKAHVTLTGQGSRVCPELFFVYVKYKQQARSDWSIGLKRNVGTHLASGEFIASFDDDDLYVFGSAAPSYLNTMVSALEALAVKLSNWYVYHMDSDAWSFCDPIAWGLTKGLDETSDKVKSWAYGYGFSYVYRPRTCPVLAEKRSPDNSMMRPNYSEQVWESMETFQRNGSPAAPHQTETDWDRWYNDINLGEDFNFMMQLQIRRGERSVHLVPDDFGMCLHVQHGGNTSNSIPLREVPDTEAMAGASESPREDLDVMELNAWMHASGRLIWEGL</sequence>
<organism evidence="1 2">
    <name type="scientific">Symbiodinium microadriaticum</name>
    <name type="common">Dinoflagellate</name>
    <name type="synonym">Zooxanthella microadriatica</name>
    <dbReference type="NCBI Taxonomy" id="2951"/>
    <lineage>
        <taxon>Eukaryota</taxon>
        <taxon>Sar</taxon>
        <taxon>Alveolata</taxon>
        <taxon>Dinophyceae</taxon>
        <taxon>Suessiales</taxon>
        <taxon>Symbiodiniaceae</taxon>
        <taxon>Symbiodinium</taxon>
    </lineage>
</organism>
<accession>A0A1Q9F0T4</accession>
<comment type="caution">
    <text evidence="1">The sequence shown here is derived from an EMBL/GenBank/DDBJ whole genome shotgun (WGS) entry which is preliminary data.</text>
</comment>
<reference evidence="1 2" key="1">
    <citation type="submission" date="2016-02" db="EMBL/GenBank/DDBJ databases">
        <title>Genome analysis of coral dinoflagellate symbionts highlights evolutionary adaptations to a symbiotic lifestyle.</title>
        <authorList>
            <person name="Aranda M."/>
            <person name="Li Y."/>
            <person name="Liew Y.J."/>
            <person name="Baumgarten S."/>
            <person name="Simakov O."/>
            <person name="Wilson M."/>
            <person name="Piel J."/>
            <person name="Ashoor H."/>
            <person name="Bougouffa S."/>
            <person name="Bajic V.B."/>
            <person name="Ryu T."/>
            <person name="Ravasi T."/>
            <person name="Bayer T."/>
            <person name="Micklem G."/>
            <person name="Kim H."/>
            <person name="Bhak J."/>
            <person name="Lajeunesse T.C."/>
            <person name="Voolstra C.R."/>
        </authorList>
    </citation>
    <scope>NUCLEOTIDE SEQUENCE [LARGE SCALE GENOMIC DNA]</scope>
    <source>
        <strain evidence="1 2">CCMP2467</strain>
    </source>
</reference>